<accession>A0A8T0IUK0</accession>
<protein>
    <submittedName>
        <fullName evidence="1">Uncharacterized protein</fullName>
    </submittedName>
</protein>
<evidence type="ECO:0000313" key="2">
    <source>
        <dbReference type="Proteomes" id="UP000822688"/>
    </source>
</evidence>
<sequence>MILLFKSLVSLHSWSSPSTKMLETSCGSSFLLQAEVASCTHALCSGLVGCYISPFRYFLVFLRDIEHHYGIDNICG</sequence>
<evidence type="ECO:0000313" key="1">
    <source>
        <dbReference type="EMBL" id="KAG0587414.1"/>
    </source>
</evidence>
<dbReference type="AlphaFoldDB" id="A0A8T0IUK0"/>
<reference evidence="1" key="1">
    <citation type="submission" date="2020-06" db="EMBL/GenBank/DDBJ databases">
        <title>WGS assembly of Ceratodon purpureus strain R40.</title>
        <authorList>
            <person name="Carey S.B."/>
            <person name="Jenkins J."/>
            <person name="Shu S."/>
            <person name="Lovell J.T."/>
            <person name="Sreedasyam A."/>
            <person name="Maumus F."/>
            <person name="Tiley G.P."/>
            <person name="Fernandez-Pozo N."/>
            <person name="Barry K."/>
            <person name="Chen C."/>
            <person name="Wang M."/>
            <person name="Lipzen A."/>
            <person name="Daum C."/>
            <person name="Saski C.A."/>
            <person name="Payton A.C."/>
            <person name="Mcbreen J.C."/>
            <person name="Conrad R.E."/>
            <person name="Kollar L.M."/>
            <person name="Olsson S."/>
            <person name="Huttunen S."/>
            <person name="Landis J.B."/>
            <person name="Wickett N.J."/>
            <person name="Johnson M.G."/>
            <person name="Rensing S.A."/>
            <person name="Grimwood J."/>
            <person name="Schmutz J."/>
            <person name="Mcdaniel S.F."/>
        </authorList>
    </citation>
    <scope>NUCLEOTIDE SEQUENCE</scope>
    <source>
        <strain evidence="1">R40</strain>
    </source>
</reference>
<comment type="caution">
    <text evidence="1">The sequence shown here is derived from an EMBL/GenBank/DDBJ whole genome shotgun (WGS) entry which is preliminary data.</text>
</comment>
<keyword evidence="2" id="KW-1185">Reference proteome</keyword>
<dbReference type="Proteomes" id="UP000822688">
    <property type="component" value="Chromosome 2"/>
</dbReference>
<organism evidence="1 2">
    <name type="scientific">Ceratodon purpureus</name>
    <name type="common">Fire moss</name>
    <name type="synonym">Dicranum purpureum</name>
    <dbReference type="NCBI Taxonomy" id="3225"/>
    <lineage>
        <taxon>Eukaryota</taxon>
        <taxon>Viridiplantae</taxon>
        <taxon>Streptophyta</taxon>
        <taxon>Embryophyta</taxon>
        <taxon>Bryophyta</taxon>
        <taxon>Bryophytina</taxon>
        <taxon>Bryopsida</taxon>
        <taxon>Dicranidae</taxon>
        <taxon>Pseudoditrichales</taxon>
        <taxon>Ditrichaceae</taxon>
        <taxon>Ceratodon</taxon>
    </lineage>
</organism>
<name>A0A8T0IUK0_CERPU</name>
<dbReference type="EMBL" id="CM026422">
    <property type="protein sequence ID" value="KAG0587414.1"/>
    <property type="molecule type" value="Genomic_DNA"/>
</dbReference>
<gene>
    <name evidence="1" type="ORF">KC19_2G162500</name>
</gene>
<proteinExistence type="predicted"/>